<feature type="compositionally biased region" description="Low complexity" evidence="1">
    <location>
        <begin position="112"/>
        <end position="134"/>
    </location>
</feature>
<feature type="compositionally biased region" description="Basic and acidic residues" evidence="1">
    <location>
        <begin position="81"/>
        <end position="92"/>
    </location>
</feature>
<proteinExistence type="predicted"/>
<feature type="compositionally biased region" description="Polar residues" evidence="1">
    <location>
        <begin position="96"/>
        <end position="111"/>
    </location>
</feature>
<evidence type="ECO:0000313" key="4">
    <source>
        <dbReference type="EMBL" id="TLK21820.1"/>
    </source>
</evidence>
<feature type="compositionally biased region" description="Pro residues" evidence="1">
    <location>
        <begin position="187"/>
        <end position="198"/>
    </location>
</feature>
<dbReference type="PRINTS" id="PR01217">
    <property type="entry name" value="PRICHEXTENSN"/>
</dbReference>
<feature type="region of interest" description="Disordered" evidence="1">
    <location>
        <begin position="47"/>
        <end position="315"/>
    </location>
</feature>
<dbReference type="EMBL" id="JACHFV010000019">
    <property type="protein sequence ID" value="MBB5297212.1"/>
    <property type="molecule type" value="Genomic_DNA"/>
</dbReference>
<feature type="compositionally biased region" description="Polar residues" evidence="1">
    <location>
        <begin position="237"/>
        <end position="246"/>
    </location>
</feature>
<organism evidence="4 5">
    <name type="scientific">Deinococcus metallilatus</name>
    <dbReference type="NCBI Taxonomy" id="1211322"/>
    <lineage>
        <taxon>Bacteria</taxon>
        <taxon>Thermotogati</taxon>
        <taxon>Deinococcota</taxon>
        <taxon>Deinococci</taxon>
        <taxon>Deinococcales</taxon>
        <taxon>Deinococcaceae</taxon>
        <taxon>Deinococcus</taxon>
    </lineage>
</organism>
<evidence type="ECO:0000256" key="2">
    <source>
        <dbReference type="SAM" id="Phobius"/>
    </source>
</evidence>
<dbReference type="AlphaFoldDB" id="A0AAJ5F094"/>
<reference evidence="4 5" key="1">
    <citation type="submission" date="2019-04" db="EMBL/GenBank/DDBJ databases">
        <title>Deinococcus metalilatus MA1002 mutant No.5.</title>
        <authorList>
            <person name="Park W."/>
            <person name="Park C."/>
        </authorList>
    </citation>
    <scope>NUCLEOTIDE SEQUENCE [LARGE SCALE GENOMIC DNA]</scope>
    <source>
        <strain evidence="4 5">MA1002-m5</strain>
    </source>
</reference>
<gene>
    <name evidence="4" type="ORF">FCS05_18730</name>
    <name evidence="3" type="ORF">HNQ10_004083</name>
</gene>
<evidence type="ECO:0000313" key="6">
    <source>
        <dbReference type="Proteomes" id="UP000536909"/>
    </source>
</evidence>
<feature type="compositionally biased region" description="Pro residues" evidence="1">
    <location>
        <begin position="144"/>
        <end position="154"/>
    </location>
</feature>
<keyword evidence="2" id="KW-0472">Membrane</keyword>
<keyword evidence="6" id="KW-1185">Reference proteome</keyword>
<dbReference type="EMBL" id="VBRC01000020">
    <property type="protein sequence ID" value="TLK21820.1"/>
    <property type="molecule type" value="Genomic_DNA"/>
</dbReference>
<evidence type="ECO:0000313" key="5">
    <source>
        <dbReference type="Proteomes" id="UP000308000"/>
    </source>
</evidence>
<feature type="compositionally biased region" description="Low complexity" evidence="1">
    <location>
        <begin position="199"/>
        <end position="211"/>
    </location>
</feature>
<keyword evidence="2" id="KW-0812">Transmembrane</keyword>
<feature type="compositionally biased region" description="Low complexity" evidence="1">
    <location>
        <begin position="64"/>
        <end position="79"/>
    </location>
</feature>
<comment type="caution">
    <text evidence="4">The sequence shown here is derived from an EMBL/GenBank/DDBJ whole genome shotgun (WGS) entry which is preliminary data.</text>
</comment>
<dbReference type="Proteomes" id="UP000536909">
    <property type="component" value="Unassembled WGS sequence"/>
</dbReference>
<evidence type="ECO:0000313" key="3">
    <source>
        <dbReference type="EMBL" id="MBB5297212.1"/>
    </source>
</evidence>
<accession>A0AAJ5F094</accession>
<evidence type="ECO:0000256" key="1">
    <source>
        <dbReference type="SAM" id="MobiDB-lite"/>
    </source>
</evidence>
<dbReference type="RefSeq" id="WP_138223795.1">
    <property type="nucleotide sequence ID" value="NZ_JACHFV010000019.1"/>
</dbReference>
<feature type="transmembrane region" description="Helical" evidence="2">
    <location>
        <begin position="16"/>
        <end position="37"/>
    </location>
</feature>
<name>A0AAJ5F094_9DEIO</name>
<dbReference type="Proteomes" id="UP000308000">
    <property type="component" value="Unassembled WGS sequence"/>
</dbReference>
<reference evidence="3 6" key="2">
    <citation type="submission" date="2020-08" db="EMBL/GenBank/DDBJ databases">
        <title>Genomic Encyclopedia of Type Strains, Phase IV (KMG-IV): sequencing the most valuable type-strain genomes for metagenomic binning, comparative biology and taxonomic classification.</title>
        <authorList>
            <person name="Goeker M."/>
        </authorList>
    </citation>
    <scope>NUCLEOTIDE SEQUENCE [LARGE SCALE GENOMIC DNA]</scope>
    <source>
        <strain evidence="3 6">DSM 105434</strain>
    </source>
</reference>
<sequence length="569" mass="56867">MKQTADGRWVMDKSKAPWYGITTLLVIGGVLTAIYAMPRLPGTSALAASQTSTSTPESTGRGGAQDASAAADTAASQEALEQSRRELQEFRRQNARRQTGQTEQVKPVNQQGEGAAGSAASAEPAGRAPGSPEATFKPLAQEDNPPPPPPPPARPVQTPAPSSPTLFTPVREPPTPAPVPSERQYVPPAPAYTPPAPEPVAVNPEPVRVAPAPEPPASFGGSPTLSNPAAPARQAVPASSTASEGRSASRPAAPPRQTASAPKTKAAPAPGTATATPPPAATEAAYSQESGAGELFGGLPVMPPPVDAPPSTENSVPGSAAFGNVTGAAPDTSAVPESQFTSGMVYERTPKTAAAVASGAGGLPAETPFGSAAGNPASQIGATGPFTPLQQVPATLVMAISALNGASVPVVAVTADGGSFVGLATINATLARVDVSFRRYVAADGKIYTVDALAYAREPGGLTQGLHADIKPTAPTLALDAAQNSANALNTYVQNLAAAAAKGGQGTSINIGDNLTLSGPSAATLAQTLVGGLGSTFRMPENTQSISRVATVNGGTPMVVIVGMGSEGR</sequence>
<keyword evidence="2" id="KW-1133">Transmembrane helix</keyword>
<protein>
    <submittedName>
        <fullName evidence="4">Uncharacterized protein</fullName>
    </submittedName>
</protein>
<feature type="compositionally biased region" description="Low complexity" evidence="1">
    <location>
        <begin position="258"/>
        <end position="285"/>
    </location>
</feature>